<keyword evidence="4" id="KW-0808">Transferase</keyword>
<dbReference type="SUPFAM" id="SSF47384">
    <property type="entry name" value="Homodimeric domain of signal transducing histidine kinase"/>
    <property type="match status" value="1"/>
</dbReference>
<evidence type="ECO:0000256" key="1">
    <source>
        <dbReference type="ARBA" id="ARBA00000085"/>
    </source>
</evidence>
<evidence type="ECO:0000259" key="11">
    <source>
        <dbReference type="PROSITE" id="PS50113"/>
    </source>
</evidence>
<keyword evidence="7" id="KW-0067">ATP-binding</keyword>
<dbReference type="SMART" id="SM00387">
    <property type="entry name" value="HATPase_c"/>
    <property type="match status" value="1"/>
</dbReference>
<dbReference type="CDD" id="cd00130">
    <property type="entry name" value="PAS"/>
    <property type="match status" value="2"/>
</dbReference>
<dbReference type="InterPro" id="IPR001610">
    <property type="entry name" value="PAC"/>
</dbReference>
<dbReference type="InterPro" id="IPR003594">
    <property type="entry name" value="HATPase_dom"/>
</dbReference>
<keyword evidence="5" id="KW-0547">Nucleotide-binding</keyword>
<dbReference type="InterPro" id="IPR005467">
    <property type="entry name" value="His_kinase_dom"/>
</dbReference>
<keyword evidence="3" id="KW-0597">Phosphoprotein</keyword>
<reference evidence="12 13" key="1">
    <citation type="submission" date="2019-02" db="EMBL/GenBank/DDBJ databases">
        <title>Genomic Encyclopedia of Archaeal and Bacterial Type Strains, Phase II (KMG-II): from individual species to whole genera.</title>
        <authorList>
            <person name="Goeker M."/>
        </authorList>
    </citation>
    <scope>NUCLEOTIDE SEQUENCE [LARGE SCALE GENOMIC DNA]</scope>
    <source>
        <strain evidence="12 13">DSM 18101</strain>
    </source>
</reference>
<dbReference type="InterPro" id="IPR035965">
    <property type="entry name" value="PAS-like_dom_sf"/>
</dbReference>
<dbReference type="SMART" id="SM00388">
    <property type="entry name" value="HisKA"/>
    <property type="match status" value="1"/>
</dbReference>
<dbReference type="AlphaFoldDB" id="A0A4Q7YXR4"/>
<dbReference type="InterPro" id="IPR004358">
    <property type="entry name" value="Sig_transdc_His_kin-like_C"/>
</dbReference>
<evidence type="ECO:0000256" key="5">
    <source>
        <dbReference type="ARBA" id="ARBA00022741"/>
    </source>
</evidence>
<dbReference type="GO" id="GO:0005524">
    <property type="term" value="F:ATP binding"/>
    <property type="evidence" value="ECO:0007669"/>
    <property type="project" value="UniProtKB-KW"/>
</dbReference>
<dbReference type="SMART" id="SM00091">
    <property type="entry name" value="PAS"/>
    <property type="match status" value="2"/>
</dbReference>
<dbReference type="Pfam" id="PF00512">
    <property type="entry name" value="HisKA"/>
    <property type="match status" value="1"/>
</dbReference>
<dbReference type="RefSeq" id="WP_242618072.1">
    <property type="nucleotide sequence ID" value="NZ_SHKW01000001.1"/>
</dbReference>
<evidence type="ECO:0000256" key="2">
    <source>
        <dbReference type="ARBA" id="ARBA00012438"/>
    </source>
</evidence>
<dbReference type="PROSITE" id="PS50109">
    <property type="entry name" value="HIS_KIN"/>
    <property type="match status" value="1"/>
</dbReference>
<keyword evidence="6" id="KW-0418">Kinase</keyword>
<dbReference type="PANTHER" id="PTHR43065:SF10">
    <property type="entry name" value="PEROXIDE STRESS-ACTIVATED HISTIDINE KINASE MAK3"/>
    <property type="match status" value="1"/>
</dbReference>
<evidence type="ECO:0000256" key="6">
    <source>
        <dbReference type="ARBA" id="ARBA00022777"/>
    </source>
</evidence>
<dbReference type="InterPro" id="IPR036097">
    <property type="entry name" value="HisK_dim/P_sf"/>
</dbReference>
<dbReference type="EC" id="2.7.13.3" evidence="2"/>
<evidence type="ECO:0000256" key="4">
    <source>
        <dbReference type="ARBA" id="ARBA00022679"/>
    </source>
</evidence>
<proteinExistence type="predicted"/>
<evidence type="ECO:0000256" key="3">
    <source>
        <dbReference type="ARBA" id="ARBA00022553"/>
    </source>
</evidence>
<feature type="domain" description="Histidine kinase" evidence="9">
    <location>
        <begin position="283"/>
        <end position="496"/>
    </location>
</feature>
<evidence type="ECO:0000259" key="9">
    <source>
        <dbReference type="PROSITE" id="PS50109"/>
    </source>
</evidence>
<keyword evidence="8" id="KW-0902">Two-component regulatory system</keyword>
<dbReference type="SUPFAM" id="SSF55785">
    <property type="entry name" value="PYP-like sensor domain (PAS domain)"/>
    <property type="match status" value="2"/>
</dbReference>
<dbReference type="EMBL" id="SHKW01000001">
    <property type="protein sequence ID" value="RZU42528.1"/>
    <property type="molecule type" value="Genomic_DNA"/>
</dbReference>
<dbReference type="InterPro" id="IPR000014">
    <property type="entry name" value="PAS"/>
</dbReference>
<dbReference type="PROSITE" id="PS50112">
    <property type="entry name" value="PAS"/>
    <property type="match status" value="2"/>
</dbReference>
<dbReference type="Proteomes" id="UP000292958">
    <property type="component" value="Unassembled WGS sequence"/>
</dbReference>
<dbReference type="CDD" id="cd00082">
    <property type="entry name" value="HisKA"/>
    <property type="match status" value="1"/>
</dbReference>
<organism evidence="12 13">
    <name type="scientific">Edaphobacter modestus</name>
    <dbReference type="NCBI Taxonomy" id="388466"/>
    <lineage>
        <taxon>Bacteria</taxon>
        <taxon>Pseudomonadati</taxon>
        <taxon>Acidobacteriota</taxon>
        <taxon>Terriglobia</taxon>
        <taxon>Terriglobales</taxon>
        <taxon>Acidobacteriaceae</taxon>
        <taxon>Edaphobacter</taxon>
    </lineage>
</organism>
<dbReference type="Pfam" id="PF00989">
    <property type="entry name" value="PAS"/>
    <property type="match status" value="2"/>
</dbReference>
<comment type="catalytic activity">
    <reaction evidence="1">
        <text>ATP + protein L-histidine = ADP + protein N-phospho-L-histidine.</text>
        <dbReference type="EC" id="2.7.13.3"/>
    </reaction>
</comment>
<dbReference type="GO" id="GO:0006355">
    <property type="term" value="P:regulation of DNA-templated transcription"/>
    <property type="evidence" value="ECO:0007669"/>
    <property type="project" value="InterPro"/>
</dbReference>
<protein>
    <recommendedName>
        <fullName evidence="2">histidine kinase</fullName>
        <ecNumber evidence="2">2.7.13.3</ecNumber>
    </recommendedName>
</protein>
<dbReference type="InterPro" id="IPR013767">
    <property type="entry name" value="PAS_fold"/>
</dbReference>
<feature type="domain" description="PAS" evidence="10">
    <location>
        <begin position="23"/>
        <end position="93"/>
    </location>
</feature>
<dbReference type="Gene3D" id="1.10.287.130">
    <property type="match status" value="1"/>
</dbReference>
<feature type="domain" description="PAS" evidence="10">
    <location>
        <begin position="145"/>
        <end position="215"/>
    </location>
</feature>
<feature type="domain" description="PAC" evidence="11">
    <location>
        <begin position="218"/>
        <end position="270"/>
    </location>
</feature>
<evidence type="ECO:0000313" key="12">
    <source>
        <dbReference type="EMBL" id="RZU42528.1"/>
    </source>
</evidence>
<dbReference type="PRINTS" id="PR00344">
    <property type="entry name" value="BCTRLSENSOR"/>
</dbReference>
<keyword evidence="13" id="KW-1185">Reference proteome</keyword>
<dbReference type="Gene3D" id="3.30.450.20">
    <property type="entry name" value="PAS domain"/>
    <property type="match status" value="2"/>
</dbReference>
<evidence type="ECO:0000259" key="10">
    <source>
        <dbReference type="PROSITE" id="PS50112"/>
    </source>
</evidence>
<comment type="caution">
    <text evidence="12">The sequence shown here is derived from an EMBL/GenBank/DDBJ whole genome shotgun (WGS) entry which is preliminary data.</text>
</comment>
<evidence type="ECO:0000256" key="7">
    <source>
        <dbReference type="ARBA" id="ARBA00022840"/>
    </source>
</evidence>
<dbReference type="GO" id="GO:0000155">
    <property type="term" value="F:phosphorelay sensor kinase activity"/>
    <property type="evidence" value="ECO:0007669"/>
    <property type="project" value="InterPro"/>
</dbReference>
<dbReference type="InterPro" id="IPR000700">
    <property type="entry name" value="PAS-assoc_C"/>
</dbReference>
<evidence type="ECO:0000313" key="13">
    <source>
        <dbReference type="Proteomes" id="UP000292958"/>
    </source>
</evidence>
<feature type="domain" description="PAC" evidence="11">
    <location>
        <begin position="96"/>
        <end position="148"/>
    </location>
</feature>
<gene>
    <name evidence="12" type="ORF">BDD14_4118</name>
</gene>
<dbReference type="Pfam" id="PF02518">
    <property type="entry name" value="HATPase_c"/>
    <property type="match status" value="1"/>
</dbReference>
<accession>A0A4Q7YXR4</accession>
<evidence type="ECO:0000256" key="8">
    <source>
        <dbReference type="ARBA" id="ARBA00023012"/>
    </source>
</evidence>
<dbReference type="NCBIfam" id="TIGR00229">
    <property type="entry name" value="sensory_box"/>
    <property type="match status" value="2"/>
</dbReference>
<dbReference type="PROSITE" id="PS50113">
    <property type="entry name" value="PAC"/>
    <property type="match status" value="2"/>
</dbReference>
<dbReference type="InterPro" id="IPR036890">
    <property type="entry name" value="HATPase_C_sf"/>
</dbReference>
<sequence>MEYGANKPSPSLSQDLRSIVPNTRSYFAALVDSSHDPIISNDLTGKIVSWNRSAAHAFGYQADEVVGQSILQLIPPELHHEEDELLHKLKTDQTIAPYETAWLTKNGDKVPVAVTTYPVKDEGGRGIGAARIAYDISSRPRDDEIRSRLAAIVDSADDAILSKDLNGIITSWNEGAYRMFGYTAEEMLGTSILKLIPTELQYEEHEILRRLRAGERIDHYETTRRRKNGERIEVSVTISPIRDNAGNVLGASKIARDISDRRRIERLLIQSEKLAATGRMAATIAHEINNPLESVMNLIFLARQHSAADAKAVQYLLTAEEELERVSHIARQTLGFYRDTGSPVEVYLHDLVENVLTVYNSKLIASGITVDTRFNDLQKVLVSRGEMLQVFSNIIANAVDAMRHGGSLKISIRNLRGAVGDGAQIVIRDSGTGIRQEYLEKIFEPFFTTKGDLGTGIGLWVAKQLIEKRGGQISVASGIDKGNSGTSVTIFIPFVATPGFGTNPE</sequence>
<dbReference type="InterPro" id="IPR003661">
    <property type="entry name" value="HisK_dim/P_dom"/>
</dbReference>
<dbReference type="SMART" id="SM00086">
    <property type="entry name" value="PAC"/>
    <property type="match status" value="2"/>
</dbReference>
<dbReference type="PANTHER" id="PTHR43065">
    <property type="entry name" value="SENSOR HISTIDINE KINASE"/>
    <property type="match status" value="1"/>
</dbReference>
<name>A0A4Q7YXR4_9BACT</name>
<dbReference type="SUPFAM" id="SSF55874">
    <property type="entry name" value="ATPase domain of HSP90 chaperone/DNA topoisomerase II/histidine kinase"/>
    <property type="match status" value="1"/>
</dbReference>
<dbReference type="Gene3D" id="3.30.565.10">
    <property type="entry name" value="Histidine kinase-like ATPase, C-terminal domain"/>
    <property type="match status" value="1"/>
</dbReference>